<sequence>MAEVALVTGGAQRIGRAIVERLASAGFAVAIHHGSHRDEAEALAQSLARAGAKAAVVQADLADVAAVEALLPAAEAALGPVTLLVNNAATFLVDDVRALDPGIWEHQFAVNLRAPSLLAGALANRLPAARAGAIVNLIDQRVWKLTPQYYSYTLTKAALLAATTTLAQALAPRIRVNGVGPGPTFANPHDGEQLLAQEAAGTLLGHRIDVREIAEAVLYLARAPSVTGQMIAVDAGQHLGWRTPDIVGQEGADGAQAAPSGR</sequence>
<accession>A0ABW0F1Q3</accession>
<dbReference type="PANTHER" id="PTHR43639:SF1">
    <property type="entry name" value="SHORT-CHAIN DEHYDROGENASE_REDUCTASE FAMILY PROTEIN"/>
    <property type="match status" value="1"/>
</dbReference>
<dbReference type="InterPro" id="IPR002347">
    <property type="entry name" value="SDR_fam"/>
</dbReference>
<dbReference type="RefSeq" id="WP_158448075.1">
    <property type="nucleotide sequence ID" value="NZ_JAOAOS010000001.1"/>
</dbReference>
<dbReference type="Pfam" id="PF13561">
    <property type="entry name" value="adh_short_C2"/>
    <property type="match status" value="1"/>
</dbReference>
<keyword evidence="2" id="KW-0560">Oxidoreductase</keyword>
<dbReference type="Proteomes" id="UP001595976">
    <property type="component" value="Unassembled WGS sequence"/>
</dbReference>
<keyword evidence="4" id="KW-1185">Reference proteome</keyword>
<dbReference type="InterPro" id="IPR036291">
    <property type="entry name" value="NAD(P)-bd_dom_sf"/>
</dbReference>
<dbReference type="PANTHER" id="PTHR43639">
    <property type="entry name" value="OXIDOREDUCTASE, SHORT-CHAIN DEHYDROGENASE/REDUCTASE FAMILY (AFU_ORTHOLOGUE AFUA_5G02870)"/>
    <property type="match status" value="1"/>
</dbReference>
<dbReference type="Gene3D" id="3.40.50.720">
    <property type="entry name" value="NAD(P)-binding Rossmann-like Domain"/>
    <property type="match status" value="1"/>
</dbReference>
<proteinExistence type="inferred from homology"/>
<comment type="similarity">
    <text evidence="1">Belongs to the short-chain dehydrogenases/reductases (SDR) family.</text>
</comment>
<dbReference type="PRINTS" id="PR00080">
    <property type="entry name" value="SDRFAMILY"/>
</dbReference>
<reference evidence="4" key="1">
    <citation type="journal article" date="2019" name="Int. J. Syst. Evol. Microbiol.">
        <title>The Global Catalogue of Microorganisms (GCM) 10K type strain sequencing project: providing services to taxonomists for standard genome sequencing and annotation.</title>
        <authorList>
            <consortium name="The Broad Institute Genomics Platform"/>
            <consortium name="The Broad Institute Genome Sequencing Center for Infectious Disease"/>
            <person name="Wu L."/>
            <person name="Ma J."/>
        </authorList>
    </citation>
    <scope>NUCLEOTIDE SEQUENCE [LARGE SCALE GENOMIC DNA]</scope>
    <source>
        <strain evidence="4">CGMCC 1.15643</strain>
    </source>
</reference>
<name>A0ABW0F1Q3_9HYPH</name>
<evidence type="ECO:0000313" key="3">
    <source>
        <dbReference type="EMBL" id="MFC5292169.1"/>
    </source>
</evidence>
<dbReference type="SUPFAM" id="SSF51735">
    <property type="entry name" value="NAD(P)-binding Rossmann-fold domains"/>
    <property type="match status" value="1"/>
</dbReference>
<organism evidence="3 4">
    <name type="scientific">Bosea minatitlanensis</name>
    <dbReference type="NCBI Taxonomy" id="128782"/>
    <lineage>
        <taxon>Bacteria</taxon>
        <taxon>Pseudomonadati</taxon>
        <taxon>Pseudomonadota</taxon>
        <taxon>Alphaproteobacteria</taxon>
        <taxon>Hyphomicrobiales</taxon>
        <taxon>Boseaceae</taxon>
        <taxon>Bosea</taxon>
    </lineage>
</organism>
<dbReference type="PRINTS" id="PR00081">
    <property type="entry name" value="GDHRDH"/>
</dbReference>
<protein>
    <submittedName>
        <fullName evidence="3">SDR family oxidoreductase</fullName>
    </submittedName>
</protein>
<evidence type="ECO:0000256" key="1">
    <source>
        <dbReference type="ARBA" id="ARBA00006484"/>
    </source>
</evidence>
<evidence type="ECO:0000313" key="4">
    <source>
        <dbReference type="Proteomes" id="UP001595976"/>
    </source>
</evidence>
<dbReference type="EMBL" id="JBHSLI010000001">
    <property type="protein sequence ID" value="MFC5292169.1"/>
    <property type="molecule type" value="Genomic_DNA"/>
</dbReference>
<evidence type="ECO:0000256" key="2">
    <source>
        <dbReference type="ARBA" id="ARBA00023002"/>
    </source>
</evidence>
<gene>
    <name evidence="3" type="ORF">ACFPK2_04100</name>
</gene>
<comment type="caution">
    <text evidence="3">The sequence shown here is derived from an EMBL/GenBank/DDBJ whole genome shotgun (WGS) entry which is preliminary data.</text>
</comment>
<dbReference type="NCBIfam" id="NF006597">
    <property type="entry name" value="PRK09134.1"/>
    <property type="match status" value="1"/>
</dbReference>